<keyword evidence="3 5" id="KW-0863">Zinc-finger</keyword>
<dbReference type="SMART" id="SM00105">
    <property type="entry name" value="ArfGap"/>
    <property type="match status" value="1"/>
</dbReference>
<comment type="caution">
    <text evidence="7">The sequence shown here is derived from an EMBL/GenBank/DDBJ whole genome shotgun (WGS) entry which is preliminary data.</text>
</comment>
<keyword evidence="1" id="KW-0343">GTPase activation</keyword>
<sequence>MREKQSKATQAKHERMLNDLFKLPGNEKCADCTAKNPRWASYSLGVFLCIRCGSLHRKMGTHISKVKSVSMDRWTLQEIQLMKKLGGNSVINNMINSNPQKHPLPIALDDDHAMERYIRDKWEKKSFKEKVISISSIKQEENSITSLQQLGESTTSIGTDAPSLSSTTSSILSSPTMQLAGRVTMDNTGLKNTYNPFLSLPSSFTTVAPVSNNNPFLQQQQLVQSPFDINYN</sequence>
<evidence type="ECO:0000256" key="1">
    <source>
        <dbReference type="ARBA" id="ARBA00022468"/>
    </source>
</evidence>
<keyword evidence="4" id="KW-0862">Zinc</keyword>
<dbReference type="GO" id="GO:0005096">
    <property type="term" value="F:GTPase activator activity"/>
    <property type="evidence" value="ECO:0007669"/>
    <property type="project" value="UniProtKB-KW"/>
</dbReference>
<evidence type="ECO:0000313" key="7">
    <source>
        <dbReference type="EMBL" id="KAG2237818.1"/>
    </source>
</evidence>
<organism evidence="7 8">
    <name type="scientific">Thamnidium elegans</name>
    <dbReference type="NCBI Taxonomy" id="101142"/>
    <lineage>
        <taxon>Eukaryota</taxon>
        <taxon>Fungi</taxon>
        <taxon>Fungi incertae sedis</taxon>
        <taxon>Mucoromycota</taxon>
        <taxon>Mucoromycotina</taxon>
        <taxon>Mucoromycetes</taxon>
        <taxon>Mucorales</taxon>
        <taxon>Mucorineae</taxon>
        <taxon>Mucoraceae</taxon>
        <taxon>Thamnidium</taxon>
    </lineage>
</organism>
<evidence type="ECO:0000256" key="2">
    <source>
        <dbReference type="ARBA" id="ARBA00022723"/>
    </source>
</evidence>
<dbReference type="FunFam" id="1.10.220.150:FF:000009">
    <property type="entry name" value="stromal membrane-associated protein 1 isoform X1"/>
    <property type="match status" value="1"/>
</dbReference>
<protein>
    <recommendedName>
        <fullName evidence="6">Arf-GAP domain-containing protein</fullName>
    </recommendedName>
</protein>
<proteinExistence type="predicted"/>
<dbReference type="AlphaFoldDB" id="A0A8H7W2S7"/>
<evidence type="ECO:0000256" key="5">
    <source>
        <dbReference type="PROSITE-ProRule" id="PRU00288"/>
    </source>
</evidence>
<dbReference type="Pfam" id="PF01412">
    <property type="entry name" value="ArfGap"/>
    <property type="match status" value="1"/>
</dbReference>
<dbReference type="InterPro" id="IPR051718">
    <property type="entry name" value="ARF_GTPase-activating"/>
</dbReference>
<dbReference type="PRINTS" id="PR00405">
    <property type="entry name" value="REVINTRACTNG"/>
</dbReference>
<keyword evidence="2" id="KW-0479">Metal-binding</keyword>
<dbReference type="PROSITE" id="PS50115">
    <property type="entry name" value="ARFGAP"/>
    <property type="match status" value="1"/>
</dbReference>
<dbReference type="GO" id="GO:0005737">
    <property type="term" value="C:cytoplasm"/>
    <property type="evidence" value="ECO:0007669"/>
    <property type="project" value="TreeGrafter"/>
</dbReference>
<dbReference type="PANTHER" id="PTHR45705">
    <property type="entry name" value="FI20236P1"/>
    <property type="match status" value="1"/>
</dbReference>
<feature type="non-terminal residue" evidence="7">
    <location>
        <position position="1"/>
    </location>
</feature>
<evidence type="ECO:0000256" key="4">
    <source>
        <dbReference type="ARBA" id="ARBA00022833"/>
    </source>
</evidence>
<dbReference type="Proteomes" id="UP000613177">
    <property type="component" value="Unassembled WGS sequence"/>
</dbReference>
<dbReference type="InterPro" id="IPR001164">
    <property type="entry name" value="ArfGAP_dom"/>
</dbReference>
<evidence type="ECO:0000313" key="8">
    <source>
        <dbReference type="Proteomes" id="UP000613177"/>
    </source>
</evidence>
<dbReference type="SUPFAM" id="SSF57863">
    <property type="entry name" value="ArfGap/RecO-like zinc finger"/>
    <property type="match status" value="1"/>
</dbReference>
<evidence type="ECO:0000259" key="6">
    <source>
        <dbReference type="PROSITE" id="PS50115"/>
    </source>
</evidence>
<dbReference type="GO" id="GO:0008270">
    <property type="term" value="F:zinc ion binding"/>
    <property type="evidence" value="ECO:0007669"/>
    <property type="project" value="UniProtKB-KW"/>
</dbReference>
<dbReference type="InterPro" id="IPR037278">
    <property type="entry name" value="ARFGAP/RecO"/>
</dbReference>
<accession>A0A8H7W2S7</accession>
<dbReference type="CDD" id="cd08204">
    <property type="entry name" value="ArfGap"/>
    <property type="match status" value="1"/>
</dbReference>
<dbReference type="InterPro" id="IPR038508">
    <property type="entry name" value="ArfGAP_dom_sf"/>
</dbReference>
<gene>
    <name evidence="7" type="ORF">INT48_002119</name>
</gene>
<keyword evidence="8" id="KW-1185">Reference proteome</keyword>
<name>A0A8H7W2S7_9FUNG</name>
<dbReference type="EMBL" id="JAEPRE010000002">
    <property type="protein sequence ID" value="KAG2237818.1"/>
    <property type="molecule type" value="Genomic_DNA"/>
</dbReference>
<dbReference type="Gene3D" id="1.10.220.150">
    <property type="entry name" value="Arf GTPase activating protein"/>
    <property type="match status" value="1"/>
</dbReference>
<evidence type="ECO:0000256" key="3">
    <source>
        <dbReference type="ARBA" id="ARBA00022771"/>
    </source>
</evidence>
<feature type="domain" description="Arf-GAP" evidence="6">
    <location>
        <begin position="14"/>
        <end position="141"/>
    </location>
</feature>
<dbReference type="PANTHER" id="PTHR45705:SF1">
    <property type="entry name" value="FI20236P1"/>
    <property type="match status" value="1"/>
</dbReference>
<reference evidence="7" key="1">
    <citation type="submission" date="2021-01" db="EMBL/GenBank/DDBJ databases">
        <title>Metabolic potential, ecology and presence of endohyphal bacteria is reflected in genomic diversity of Mucoromycotina.</title>
        <authorList>
            <person name="Muszewska A."/>
            <person name="Okrasinska A."/>
            <person name="Steczkiewicz K."/>
            <person name="Drgas O."/>
            <person name="Orlowska M."/>
            <person name="Perlinska-Lenart U."/>
            <person name="Aleksandrzak-Piekarczyk T."/>
            <person name="Szatraj K."/>
            <person name="Zielenkiewicz U."/>
            <person name="Pilsyk S."/>
            <person name="Malc E."/>
            <person name="Mieczkowski P."/>
            <person name="Kruszewska J.S."/>
            <person name="Biernat P."/>
            <person name="Pawlowska J."/>
        </authorList>
    </citation>
    <scope>NUCLEOTIDE SEQUENCE</scope>
    <source>
        <strain evidence="7">WA0000018081</strain>
    </source>
</reference>